<feature type="region of interest" description="Disordered" evidence="4">
    <location>
        <begin position="349"/>
        <end position="382"/>
    </location>
</feature>
<evidence type="ECO:0000313" key="6">
    <source>
        <dbReference type="EMBL" id="RHZ55266.1"/>
    </source>
</evidence>
<name>A0A397H0V0_9GLOM</name>
<feature type="repeat" description="RCC1" evidence="3">
    <location>
        <begin position="269"/>
        <end position="321"/>
    </location>
</feature>
<dbReference type="STRING" id="1348612.A0A397H0V0"/>
<dbReference type="PANTHER" id="PTHR45982:SF1">
    <property type="entry name" value="REGULATOR OF CHROMOSOME CONDENSATION"/>
    <property type="match status" value="1"/>
</dbReference>
<feature type="repeat" description="RCC1" evidence="3">
    <location>
        <begin position="322"/>
        <end position="405"/>
    </location>
</feature>
<feature type="repeat" description="RCC1" evidence="3">
    <location>
        <begin position="40"/>
        <end position="105"/>
    </location>
</feature>
<evidence type="ECO:0000259" key="5">
    <source>
        <dbReference type="Pfam" id="PF25390"/>
    </source>
</evidence>
<keyword evidence="7" id="KW-1185">Reference proteome</keyword>
<proteinExistence type="predicted"/>
<dbReference type="Gene3D" id="2.130.10.30">
    <property type="entry name" value="Regulator of chromosome condensation 1/beta-lactamase-inhibitor protein II"/>
    <property type="match status" value="1"/>
</dbReference>
<sequence>MSKTIRTRSGMKEFERRMKKSTRKNAISVDFPTLPERDPGHIVVMGNNDFGQLGTFNLEEEEKIDDDEDDDDKEIKIPTLNPIFDDKKIAKISSGNLHCAALTRDGKVYTWGCNDHGSLGRETTDNEAVPLIAQGLDGEKIVKLFCGGNITLAISTKGYLYMAGTFKGQSGVLGFEAKEKSPTQQTTFVRYKPSDEFVVVDVCAGTDHAVLLTIEGYVYCWGSGEAFQLGRKVSERHATSGLYLNRLNLFGIEKIFAGSFHSFAIRQDGTVFSWGLNNFGQCGFNPKDNFIVQPKAIEFFNDKKVKSIAAGFHHTFVLLEDGRVYSFGRADYGQLGLGKLKDSHVTEPTLVQIPPNNKNNIKDEDSQDVDRMDIDDDEEDDEGKKPLLCKLIATGDHHTVLLGKDGSLYTCGFGDSGALGNKKPGDDDDDEWDEFIPYKVTGEELENRRILEIAGGSQHTILLTT</sequence>
<dbReference type="GO" id="GO:0005737">
    <property type="term" value="C:cytoplasm"/>
    <property type="evidence" value="ECO:0007669"/>
    <property type="project" value="TreeGrafter"/>
</dbReference>
<keyword evidence="1" id="KW-0344">Guanine-nucleotide releasing factor</keyword>
<accession>A0A397H0V0</accession>
<feature type="repeat" description="RCC1" evidence="3">
    <location>
        <begin position="216"/>
        <end position="268"/>
    </location>
</feature>
<keyword evidence="2" id="KW-0677">Repeat</keyword>
<evidence type="ECO:0000256" key="2">
    <source>
        <dbReference type="ARBA" id="ARBA00022737"/>
    </source>
</evidence>
<evidence type="ECO:0000256" key="4">
    <source>
        <dbReference type="SAM" id="MobiDB-lite"/>
    </source>
</evidence>
<dbReference type="PROSITE" id="PS00626">
    <property type="entry name" value="RCC1_2"/>
    <property type="match status" value="4"/>
</dbReference>
<dbReference type="Pfam" id="PF25390">
    <property type="entry name" value="WD40_RLD"/>
    <property type="match status" value="1"/>
</dbReference>
<feature type="repeat" description="RCC1" evidence="3">
    <location>
        <begin position="106"/>
        <end position="157"/>
    </location>
</feature>
<dbReference type="PRINTS" id="PR00633">
    <property type="entry name" value="RCCNDNSATION"/>
</dbReference>
<feature type="domain" description="RCC1-like" evidence="5">
    <location>
        <begin position="42"/>
        <end position="462"/>
    </location>
</feature>
<dbReference type="PROSITE" id="PS50012">
    <property type="entry name" value="RCC1_3"/>
    <property type="match status" value="7"/>
</dbReference>
<comment type="caution">
    <text evidence="6">The sequence shown here is derived from an EMBL/GenBank/DDBJ whole genome shotgun (WGS) entry which is preliminary data.</text>
</comment>
<evidence type="ECO:0000256" key="3">
    <source>
        <dbReference type="PROSITE-ProRule" id="PRU00235"/>
    </source>
</evidence>
<evidence type="ECO:0000256" key="1">
    <source>
        <dbReference type="ARBA" id="ARBA00022658"/>
    </source>
</evidence>
<dbReference type="InterPro" id="IPR051553">
    <property type="entry name" value="Ran_GTPase-activating"/>
</dbReference>
<dbReference type="GO" id="GO:0005085">
    <property type="term" value="F:guanyl-nucleotide exchange factor activity"/>
    <property type="evidence" value="ECO:0007669"/>
    <property type="project" value="TreeGrafter"/>
</dbReference>
<dbReference type="SUPFAM" id="SSF50985">
    <property type="entry name" value="RCC1/BLIP-II"/>
    <property type="match status" value="1"/>
</dbReference>
<dbReference type="OrthoDB" id="61110at2759"/>
<evidence type="ECO:0000313" key="7">
    <source>
        <dbReference type="Proteomes" id="UP000266861"/>
    </source>
</evidence>
<dbReference type="Proteomes" id="UP000266861">
    <property type="component" value="Unassembled WGS sequence"/>
</dbReference>
<feature type="repeat" description="RCC1" evidence="3">
    <location>
        <begin position="158"/>
        <end position="215"/>
    </location>
</feature>
<gene>
    <name evidence="6" type="ORF">Glove_417g57</name>
</gene>
<feature type="repeat" description="RCC1" evidence="3">
    <location>
        <begin position="406"/>
        <end position="465"/>
    </location>
</feature>
<feature type="compositionally biased region" description="Basic and acidic residues" evidence="4">
    <location>
        <begin position="360"/>
        <end position="372"/>
    </location>
</feature>
<dbReference type="InterPro" id="IPR000408">
    <property type="entry name" value="Reg_chr_condens"/>
</dbReference>
<protein>
    <recommendedName>
        <fullName evidence="5">RCC1-like domain-containing protein</fullName>
    </recommendedName>
</protein>
<reference evidence="6 7" key="1">
    <citation type="submission" date="2018-08" db="EMBL/GenBank/DDBJ databases">
        <title>Genome and evolution of the arbuscular mycorrhizal fungus Diversispora epigaea (formerly Glomus versiforme) and its bacterial endosymbionts.</title>
        <authorList>
            <person name="Sun X."/>
            <person name="Fei Z."/>
            <person name="Harrison M."/>
        </authorList>
    </citation>
    <scope>NUCLEOTIDE SEQUENCE [LARGE SCALE GENOMIC DNA]</scope>
    <source>
        <strain evidence="6 7">IT104</strain>
    </source>
</reference>
<organism evidence="6 7">
    <name type="scientific">Diversispora epigaea</name>
    <dbReference type="NCBI Taxonomy" id="1348612"/>
    <lineage>
        <taxon>Eukaryota</taxon>
        <taxon>Fungi</taxon>
        <taxon>Fungi incertae sedis</taxon>
        <taxon>Mucoromycota</taxon>
        <taxon>Glomeromycotina</taxon>
        <taxon>Glomeromycetes</taxon>
        <taxon>Diversisporales</taxon>
        <taxon>Diversisporaceae</taxon>
        <taxon>Diversispora</taxon>
    </lineage>
</organism>
<dbReference type="EMBL" id="PQFF01000370">
    <property type="protein sequence ID" value="RHZ55266.1"/>
    <property type="molecule type" value="Genomic_DNA"/>
</dbReference>
<dbReference type="InterPro" id="IPR009091">
    <property type="entry name" value="RCC1/BLIP-II"/>
</dbReference>
<dbReference type="PANTHER" id="PTHR45982">
    <property type="entry name" value="REGULATOR OF CHROMOSOME CONDENSATION"/>
    <property type="match status" value="1"/>
</dbReference>
<dbReference type="AlphaFoldDB" id="A0A397H0V0"/>
<dbReference type="InterPro" id="IPR058923">
    <property type="entry name" value="RCC1-like_dom"/>
</dbReference>